<reference evidence="1 2" key="1">
    <citation type="submission" date="2020-02" db="EMBL/GenBank/DDBJ databases">
        <authorList>
            <person name="Brisse S."/>
        </authorList>
    </citation>
    <scope>NUCLEOTIDE SEQUENCE [LARGE SCALE GENOMIC DNA]</scope>
    <source>
        <strain evidence="1">CIP107547</strain>
    </source>
</reference>
<sequence length="161" mass="17759">MTVGRSSSLRMTWSRNTLGCPHVGHSLMGSASMTMAFGLGCTVGPWLWMDGLDTLFLQSQGPQYLVPRPNSRRANQCTLKPEEPPNGGISKDFAQNFTPNRFQTGRLTEFGVKCRLFGGERGWRAYQRPPMSANPSQAMVVKTSHSTQCHARTLGELINAL</sequence>
<name>A0A811G8J0_CORDP</name>
<dbReference type="AlphaFoldDB" id="A0A811G8J0"/>
<proteinExistence type="predicted"/>
<organism evidence="1 2">
    <name type="scientific">Corynebacterium diphtheriae</name>
    <dbReference type="NCBI Taxonomy" id="1717"/>
    <lineage>
        <taxon>Bacteria</taxon>
        <taxon>Bacillati</taxon>
        <taxon>Actinomycetota</taxon>
        <taxon>Actinomycetes</taxon>
        <taxon>Mycobacteriales</taxon>
        <taxon>Corynebacteriaceae</taxon>
        <taxon>Corynebacterium</taxon>
    </lineage>
</organism>
<evidence type="ECO:0000313" key="2">
    <source>
        <dbReference type="Proteomes" id="UP000480222"/>
    </source>
</evidence>
<protein>
    <submittedName>
        <fullName evidence="1">Uncharacterized protein</fullName>
    </submittedName>
</protein>
<comment type="caution">
    <text evidence="1">The sequence shown here is derived from an EMBL/GenBank/DDBJ whole genome shotgun (WGS) entry which is preliminary data.</text>
</comment>
<dbReference type="Proteomes" id="UP000480222">
    <property type="component" value="Unassembled WGS sequence"/>
</dbReference>
<gene>
    <name evidence="1" type="ORF">CIP107547_00375</name>
</gene>
<evidence type="ECO:0000313" key="1">
    <source>
        <dbReference type="EMBL" id="CAB0583703.1"/>
    </source>
</evidence>
<dbReference type="EMBL" id="CADDAV010000005">
    <property type="protein sequence ID" value="CAB0583703.1"/>
    <property type="molecule type" value="Genomic_DNA"/>
</dbReference>
<accession>A0A811G8J0</accession>